<dbReference type="PROSITE" id="PS51257">
    <property type="entry name" value="PROKAR_LIPOPROTEIN"/>
    <property type="match status" value="1"/>
</dbReference>
<gene>
    <name evidence="1" type="ORF">KW502_02415</name>
</gene>
<evidence type="ECO:0000313" key="2">
    <source>
        <dbReference type="Proteomes" id="UP000719267"/>
    </source>
</evidence>
<reference evidence="1 2" key="1">
    <citation type="submission" date="2021-07" db="EMBL/GenBank/DDBJ databases">
        <title>Mesonia aestuariivivens sp. nov., isolated from a tidal flat.</title>
        <authorList>
            <person name="Kim Y.-O."/>
            <person name="Yoon J.-H."/>
        </authorList>
    </citation>
    <scope>NUCLEOTIDE SEQUENCE [LARGE SCALE GENOMIC DNA]</scope>
    <source>
        <strain evidence="1 2">JHPTF-M18</strain>
    </source>
</reference>
<sequence length="132" mass="15146">MKLKSFIIAIFIAVGLTSCDKNSSINYIGVYEGDLPCNACDKVITKLTLSEDEHYALYEIYKIAGGDEIKRMTGEFEWTDHEGVFRINQPEAMPLFFKVEEHKLIRLNDQAKPFDQPENYTLTQVEDNSDTE</sequence>
<protein>
    <submittedName>
        <fullName evidence="1">Copper resistance protein NlpE</fullName>
    </submittedName>
</protein>
<accession>A0ABS6VYJ0</accession>
<organism evidence="1 2">
    <name type="scientific">Mesonia aestuariivivens</name>
    <dbReference type="NCBI Taxonomy" id="2796128"/>
    <lineage>
        <taxon>Bacteria</taxon>
        <taxon>Pseudomonadati</taxon>
        <taxon>Bacteroidota</taxon>
        <taxon>Flavobacteriia</taxon>
        <taxon>Flavobacteriales</taxon>
        <taxon>Flavobacteriaceae</taxon>
        <taxon>Mesonia</taxon>
    </lineage>
</organism>
<comment type="caution">
    <text evidence="1">The sequence shown here is derived from an EMBL/GenBank/DDBJ whole genome shotgun (WGS) entry which is preliminary data.</text>
</comment>
<keyword evidence="2" id="KW-1185">Reference proteome</keyword>
<dbReference type="InterPro" id="IPR007298">
    <property type="entry name" value="Cu-R_lipoprotein_NlpE"/>
</dbReference>
<name>A0ABS6VYJ0_9FLAO</name>
<dbReference type="Pfam" id="PF04170">
    <property type="entry name" value="NlpE"/>
    <property type="match status" value="1"/>
</dbReference>
<dbReference type="Proteomes" id="UP000719267">
    <property type="component" value="Unassembled WGS sequence"/>
</dbReference>
<proteinExistence type="predicted"/>
<evidence type="ECO:0000313" key="1">
    <source>
        <dbReference type="EMBL" id="MBW2960653.1"/>
    </source>
</evidence>
<dbReference type="EMBL" id="JAHWDF010000002">
    <property type="protein sequence ID" value="MBW2960653.1"/>
    <property type="molecule type" value="Genomic_DNA"/>
</dbReference>
<dbReference type="RefSeq" id="WP_219038937.1">
    <property type="nucleotide sequence ID" value="NZ_JAHWDF010000002.1"/>
</dbReference>